<sequence>MGRVYAQLTLEERRRIERWRHARVSVNEMARVLQRHRSTIFRELRRNHFQDPCMPVVGYFAMAAQLRTSDRRARQRKLIRHPQLRDQVVDRIKEGWTPEQIAGRMRIERTPLRVCQETIYRYIYAKEGLGEELWWYLPTHRKARHPRRARKRRAPKFHRDVSILFRPEAVAQRSQFGHWEADLMLFRQRFGSANVTSLVERVSRFTVLLKNADKRARPVMDKVIAAIRALPQPARRSITFDRGTEFVSWPHFLAEIGTNSWFCDPSAPWQKGTVENTNRRARRWLPRDRDIGQLSDHDIREICGRLNATPRANASDGRPPPRCSGPRCWRRDRERPTLRSLRSRG</sequence>
<comment type="caution">
    <text evidence="4">The sequence shown here is derived from an EMBL/GenBank/DDBJ whole genome shotgun (WGS) entry which is preliminary data.</text>
</comment>
<dbReference type="GO" id="GO:0006310">
    <property type="term" value="P:DNA recombination"/>
    <property type="evidence" value="ECO:0007669"/>
    <property type="project" value="UniProtKB-KW"/>
</dbReference>
<dbReference type="InterPro" id="IPR036397">
    <property type="entry name" value="RNaseH_sf"/>
</dbReference>
<accession>U3AI27</accession>
<proteinExistence type="predicted"/>
<dbReference type="InterPro" id="IPR001584">
    <property type="entry name" value="Integrase_cat-core"/>
</dbReference>
<reference evidence="4" key="1">
    <citation type="journal article" date="2013" name="Genome Announc.">
        <title>Draft Genome Sequence of Loktanella cinnabarina LL-001T, Isolated from Deep-Sea Floor Sediment.</title>
        <authorList>
            <person name="Nishi S."/>
            <person name="Tsubouchi T."/>
            <person name="Takaki Y."/>
            <person name="Koyanagi R."/>
            <person name="Satoh N."/>
            <person name="Maruyama T."/>
            <person name="Hatada Y."/>
        </authorList>
    </citation>
    <scope>NUCLEOTIDE SEQUENCE [LARGE SCALE GENOMIC DNA]</scope>
    <source>
        <strain evidence="4">LL-001</strain>
    </source>
</reference>
<dbReference type="GO" id="GO:0003676">
    <property type="term" value="F:nucleic acid binding"/>
    <property type="evidence" value="ECO:0007669"/>
    <property type="project" value="InterPro"/>
</dbReference>
<evidence type="ECO:0000256" key="1">
    <source>
        <dbReference type="ARBA" id="ARBA00023172"/>
    </source>
</evidence>
<dbReference type="Pfam" id="PF13936">
    <property type="entry name" value="HTH_38"/>
    <property type="match status" value="1"/>
</dbReference>
<dbReference type="GO" id="GO:0032196">
    <property type="term" value="P:transposition"/>
    <property type="evidence" value="ECO:0007669"/>
    <property type="project" value="TreeGrafter"/>
</dbReference>
<dbReference type="STRING" id="1337093.MBELCI_3366"/>
<dbReference type="InterPro" id="IPR025246">
    <property type="entry name" value="IS30-like_HTH"/>
</dbReference>
<dbReference type="Proteomes" id="UP000016566">
    <property type="component" value="Unassembled WGS sequence"/>
</dbReference>
<dbReference type="GO" id="GO:0005829">
    <property type="term" value="C:cytosol"/>
    <property type="evidence" value="ECO:0007669"/>
    <property type="project" value="TreeGrafter"/>
</dbReference>
<dbReference type="PROSITE" id="PS50994">
    <property type="entry name" value="INTEGRASE"/>
    <property type="match status" value="1"/>
</dbReference>
<dbReference type="InterPro" id="IPR053392">
    <property type="entry name" value="Transposase_IS30-like"/>
</dbReference>
<feature type="region of interest" description="Disordered" evidence="2">
    <location>
        <begin position="309"/>
        <end position="345"/>
    </location>
</feature>
<evidence type="ECO:0000313" key="5">
    <source>
        <dbReference type="Proteomes" id="UP000016566"/>
    </source>
</evidence>
<dbReference type="NCBIfam" id="NF033563">
    <property type="entry name" value="transpos_IS30"/>
    <property type="match status" value="1"/>
</dbReference>
<dbReference type="SUPFAM" id="SSF53098">
    <property type="entry name" value="Ribonuclease H-like"/>
    <property type="match status" value="1"/>
</dbReference>
<organism evidence="4 5">
    <name type="scientific">Limimaricola cinnabarinus LL-001</name>
    <dbReference type="NCBI Taxonomy" id="1337093"/>
    <lineage>
        <taxon>Bacteria</taxon>
        <taxon>Pseudomonadati</taxon>
        <taxon>Pseudomonadota</taxon>
        <taxon>Alphaproteobacteria</taxon>
        <taxon>Rhodobacterales</taxon>
        <taxon>Paracoccaceae</taxon>
        <taxon>Limimaricola</taxon>
    </lineage>
</organism>
<dbReference type="GO" id="GO:0015074">
    <property type="term" value="P:DNA integration"/>
    <property type="evidence" value="ECO:0007669"/>
    <property type="project" value="InterPro"/>
</dbReference>
<dbReference type="Gene3D" id="3.30.420.10">
    <property type="entry name" value="Ribonuclease H-like superfamily/Ribonuclease H"/>
    <property type="match status" value="1"/>
</dbReference>
<evidence type="ECO:0000259" key="3">
    <source>
        <dbReference type="PROSITE" id="PS50994"/>
    </source>
</evidence>
<dbReference type="EMBL" id="BATB01000078">
    <property type="protein sequence ID" value="GAD57314.1"/>
    <property type="molecule type" value="Genomic_DNA"/>
</dbReference>
<dbReference type="AlphaFoldDB" id="U3AI27"/>
<gene>
    <name evidence="4" type="ORF">MBELCI_3366</name>
</gene>
<dbReference type="GO" id="GO:0004803">
    <property type="term" value="F:transposase activity"/>
    <property type="evidence" value="ECO:0007669"/>
    <property type="project" value="TreeGrafter"/>
</dbReference>
<protein>
    <submittedName>
        <fullName evidence="4">Mobile element protein</fullName>
    </submittedName>
</protein>
<dbReference type="PANTHER" id="PTHR10948:SF23">
    <property type="entry name" value="TRANSPOSASE INSI FOR INSERTION SEQUENCE ELEMENT IS30A-RELATED"/>
    <property type="match status" value="1"/>
</dbReference>
<keyword evidence="5" id="KW-1185">Reference proteome</keyword>
<dbReference type="InterPro" id="IPR012337">
    <property type="entry name" value="RNaseH-like_sf"/>
</dbReference>
<feature type="domain" description="Integrase catalytic" evidence="3">
    <location>
        <begin position="163"/>
        <end position="328"/>
    </location>
</feature>
<dbReference type="eggNOG" id="COG2826">
    <property type="taxonomic scope" value="Bacteria"/>
</dbReference>
<dbReference type="PANTHER" id="PTHR10948">
    <property type="entry name" value="TRANSPOSASE"/>
    <property type="match status" value="1"/>
</dbReference>
<keyword evidence="1" id="KW-0233">DNA recombination</keyword>
<evidence type="ECO:0000256" key="2">
    <source>
        <dbReference type="SAM" id="MobiDB-lite"/>
    </source>
</evidence>
<dbReference type="InterPro" id="IPR051917">
    <property type="entry name" value="Transposase-Integrase"/>
</dbReference>
<evidence type="ECO:0000313" key="4">
    <source>
        <dbReference type="EMBL" id="GAD57314.1"/>
    </source>
</evidence>
<name>U3AI27_9RHOB</name>